<keyword evidence="1" id="KW-0472">Membrane</keyword>
<dbReference type="AlphaFoldDB" id="A0A7S3NF49"/>
<evidence type="ECO:0000313" key="2">
    <source>
        <dbReference type="EMBL" id="CAE0363355.1"/>
    </source>
</evidence>
<evidence type="ECO:0000256" key="1">
    <source>
        <dbReference type="SAM" id="Phobius"/>
    </source>
</evidence>
<sequence>MQESVENLNFGKKRRALSSACLFFHGIGLMGISVHYILFPSVSLEYIAEAWDISLMRESSSIYILARNLVMTSAVYLGIWGATCSLLATLASSRTKKFLACGNLLAGVLVSIFSVFHPEAFAAARCRDSVDQALDCLRTAFIWHGPLLLLDLIAIIFAEAGPKLIRISDRSSILLNAQPGDEHIHTTGGQYTIKKINSHASLIQQDVVSGTGEDTKGD</sequence>
<feature type="transmembrane region" description="Helical" evidence="1">
    <location>
        <begin position="21"/>
        <end position="42"/>
    </location>
</feature>
<keyword evidence="1" id="KW-1133">Transmembrane helix</keyword>
<name>A0A7S3NF49_9STRA</name>
<keyword evidence="1" id="KW-0812">Transmembrane</keyword>
<protein>
    <submittedName>
        <fullName evidence="2">Uncharacterized protein</fullName>
    </submittedName>
</protein>
<organism evidence="2">
    <name type="scientific">Aureoumbra lagunensis</name>
    <dbReference type="NCBI Taxonomy" id="44058"/>
    <lineage>
        <taxon>Eukaryota</taxon>
        <taxon>Sar</taxon>
        <taxon>Stramenopiles</taxon>
        <taxon>Ochrophyta</taxon>
        <taxon>Pelagophyceae</taxon>
        <taxon>Pelagomonadales</taxon>
        <taxon>Aureoumbra</taxon>
    </lineage>
</organism>
<dbReference type="EMBL" id="HBIJ01005826">
    <property type="protein sequence ID" value="CAE0363355.1"/>
    <property type="molecule type" value="Transcribed_RNA"/>
</dbReference>
<proteinExistence type="predicted"/>
<feature type="transmembrane region" description="Helical" evidence="1">
    <location>
        <begin position="137"/>
        <end position="158"/>
    </location>
</feature>
<gene>
    <name evidence="2" type="ORF">ALAG00032_LOCUS4096</name>
</gene>
<feature type="transmembrane region" description="Helical" evidence="1">
    <location>
        <begin position="62"/>
        <end position="91"/>
    </location>
</feature>
<feature type="transmembrane region" description="Helical" evidence="1">
    <location>
        <begin position="98"/>
        <end position="117"/>
    </location>
</feature>
<reference evidence="2" key="1">
    <citation type="submission" date="2021-01" db="EMBL/GenBank/DDBJ databases">
        <authorList>
            <person name="Corre E."/>
            <person name="Pelletier E."/>
            <person name="Niang G."/>
            <person name="Scheremetjew M."/>
            <person name="Finn R."/>
            <person name="Kale V."/>
            <person name="Holt S."/>
            <person name="Cochrane G."/>
            <person name="Meng A."/>
            <person name="Brown T."/>
            <person name="Cohen L."/>
        </authorList>
    </citation>
    <scope>NUCLEOTIDE SEQUENCE</scope>
    <source>
        <strain evidence="2">CCMP1510</strain>
    </source>
</reference>
<accession>A0A7S3NF49</accession>